<dbReference type="GO" id="GO:0120330">
    <property type="term" value="C:rixosome complex"/>
    <property type="evidence" value="ECO:0007669"/>
    <property type="project" value="TreeGrafter"/>
</dbReference>
<dbReference type="AlphaFoldDB" id="A0A6P8ZZK1"/>
<dbReference type="Proteomes" id="UP000515158">
    <property type="component" value="Unplaced"/>
</dbReference>
<dbReference type="GeneID" id="117650685"/>
<dbReference type="PROSITE" id="PS50082">
    <property type="entry name" value="WD_REPEATS_2"/>
    <property type="match status" value="2"/>
</dbReference>
<dbReference type="Pfam" id="PF00400">
    <property type="entry name" value="WD40"/>
    <property type="match status" value="2"/>
</dbReference>
<dbReference type="KEGG" id="tpal:117650685"/>
<reference evidence="6" key="1">
    <citation type="submission" date="2025-08" db="UniProtKB">
        <authorList>
            <consortium name="RefSeq"/>
        </authorList>
    </citation>
    <scope>IDENTIFICATION</scope>
    <source>
        <tissue evidence="6">Total insect</tissue>
    </source>
</reference>
<dbReference type="PROSITE" id="PS50294">
    <property type="entry name" value="WD_REPEATS_REGION"/>
    <property type="match status" value="2"/>
</dbReference>
<evidence type="ECO:0000313" key="6">
    <source>
        <dbReference type="RefSeq" id="XP_034250156.1"/>
    </source>
</evidence>
<dbReference type="Gene3D" id="2.130.10.10">
    <property type="entry name" value="YVTN repeat-like/Quinoprotein amine dehydrogenase"/>
    <property type="match status" value="2"/>
</dbReference>
<accession>A0A6P8ZZK1</accession>
<keyword evidence="1 3" id="KW-0853">WD repeat</keyword>
<protein>
    <submittedName>
        <fullName evidence="6">WD repeat-containing protein 18</fullName>
    </submittedName>
</protein>
<evidence type="ECO:0000256" key="3">
    <source>
        <dbReference type="PROSITE-ProRule" id="PRU00221"/>
    </source>
</evidence>
<dbReference type="SMART" id="SM00320">
    <property type="entry name" value="WD40"/>
    <property type="match status" value="4"/>
</dbReference>
<keyword evidence="2" id="KW-0677">Repeat</keyword>
<evidence type="ECO:0000256" key="4">
    <source>
        <dbReference type="SAM" id="MobiDB-lite"/>
    </source>
</evidence>
<dbReference type="SUPFAM" id="SSF50978">
    <property type="entry name" value="WD40 repeat-like"/>
    <property type="match status" value="1"/>
</dbReference>
<evidence type="ECO:0000256" key="2">
    <source>
        <dbReference type="ARBA" id="ARBA00022737"/>
    </source>
</evidence>
<dbReference type="FunCoup" id="A0A6P8ZZK1">
    <property type="interactions" value="1253"/>
</dbReference>
<feature type="repeat" description="WD" evidence="3">
    <location>
        <begin position="266"/>
        <end position="307"/>
    </location>
</feature>
<evidence type="ECO:0000256" key="1">
    <source>
        <dbReference type="ARBA" id="ARBA00022574"/>
    </source>
</evidence>
<dbReference type="RefSeq" id="XP_034250156.1">
    <property type="nucleotide sequence ID" value="XM_034394265.1"/>
</dbReference>
<feature type="repeat" description="WD" evidence="3">
    <location>
        <begin position="119"/>
        <end position="153"/>
    </location>
</feature>
<evidence type="ECO:0000313" key="5">
    <source>
        <dbReference type="Proteomes" id="UP000515158"/>
    </source>
</evidence>
<sequence>MTDSVEVAITSEASGQLWSVSVWDTVTGSQLMTYKGGGVCGNHAVALVGSDYIIGAEKTKPLLHVWPVNSSEPSHDLRTVCPGLIGALAVSPNGKFIVAGIGEKIHVWQVEAGRLMGVAARHFQPITCIRFFEDGSHFVSAGEDGMVCVWSLKYLTATDNGHLEAIHSFSDHYLAVKDVYVGSGGSRSRIVSVSLDGSCRVYDLSSGKLLLSLVVDGENLTSVVADVLESSLFLGCNSGDILHVSLCDKPRQLQCHLTEEEKESVFKGHTKTVTALSSSQDASTLLSASADETVRLWHIESKQSLRTIQHKGQVTNAFLTFLPSQIFAEKMKPNIVMHRLQRVNDSAHSSELSVEISVLNELVFTPMFETEGYSISQVDLSKDPSATSEETSYHKKQMNLLQKKNLELFKLASEKIFNGVCDSRKTESVPSLIDINKCLQLVASKSLDISQSVHMNSEDSPIVRNPESEGKSRKAKKKKRARIVHDISD</sequence>
<name>A0A6P8ZZK1_THRPL</name>
<organism evidence="6">
    <name type="scientific">Thrips palmi</name>
    <name type="common">Melon thrips</name>
    <dbReference type="NCBI Taxonomy" id="161013"/>
    <lineage>
        <taxon>Eukaryota</taxon>
        <taxon>Metazoa</taxon>
        <taxon>Ecdysozoa</taxon>
        <taxon>Arthropoda</taxon>
        <taxon>Hexapoda</taxon>
        <taxon>Insecta</taxon>
        <taxon>Pterygota</taxon>
        <taxon>Neoptera</taxon>
        <taxon>Paraneoptera</taxon>
        <taxon>Thysanoptera</taxon>
        <taxon>Terebrantia</taxon>
        <taxon>Thripoidea</taxon>
        <taxon>Thripidae</taxon>
        <taxon>Thrips</taxon>
    </lineage>
</organism>
<dbReference type="InterPro" id="IPR015943">
    <property type="entry name" value="WD40/YVTN_repeat-like_dom_sf"/>
</dbReference>
<feature type="region of interest" description="Disordered" evidence="4">
    <location>
        <begin position="453"/>
        <end position="489"/>
    </location>
</feature>
<dbReference type="OrthoDB" id="756370at2759"/>
<gene>
    <name evidence="6" type="primary">LOC117650685</name>
</gene>
<dbReference type="GO" id="GO:0005656">
    <property type="term" value="C:nuclear pre-replicative complex"/>
    <property type="evidence" value="ECO:0007669"/>
    <property type="project" value="TreeGrafter"/>
</dbReference>
<keyword evidence="5" id="KW-1185">Reference proteome</keyword>
<dbReference type="InterPro" id="IPR045227">
    <property type="entry name" value="WDR18/Ipi3/RID3"/>
</dbReference>
<dbReference type="InterPro" id="IPR036322">
    <property type="entry name" value="WD40_repeat_dom_sf"/>
</dbReference>
<dbReference type="GO" id="GO:0006364">
    <property type="term" value="P:rRNA processing"/>
    <property type="evidence" value="ECO:0007669"/>
    <property type="project" value="TreeGrafter"/>
</dbReference>
<dbReference type="PANTHER" id="PTHR18763:SF0">
    <property type="entry name" value="WD REPEAT-CONTAINING PROTEIN 18"/>
    <property type="match status" value="1"/>
</dbReference>
<dbReference type="PANTHER" id="PTHR18763">
    <property type="entry name" value="WD-REPEAT PROTEIN 18"/>
    <property type="match status" value="1"/>
</dbReference>
<dbReference type="GO" id="GO:0006261">
    <property type="term" value="P:DNA-templated DNA replication"/>
    <property type="evidence" value="ECO:0007669"/>
    <property type="project" value="TreeGrafter"/>
</dbReference>
<dbReference type="InParanoid" id="A0A6P8ZZK1"/>
<feature type="compositionally biased region" description="Basic residues" evidence="4">
    <location>
        <begin position="473"/>
        <end position="482"/>
    </location>
</feature>
<dbReference type="InterPro" id="IPR001680">
    <property type="entry name" value="WD40_rpt"/>
</dbReference>
<proteinExistence type="predicted"/>